<accession>A0A0Q1A9W1</accession>
<dbReference type="PANTHER" id="PTHR43537:SF5">
    <property type="entry name" value="UXU OPERON TRANSCRIPTIONAL REGULATOR"/>
    <property type="match status" value="1"/>
</dbReference>
<dbReference type="PROSITE" id="PS50949">
    <property type="entry name" value="HTH_GNTR"/>
    <property type="match status" value="1"/>
</dbReference>
<dbReference type="SMART" id="SM00895">
    <property type="entry name" value="FCD"/>
    <property type="match status" value="1"/>
</dbReference>
<proteinExistence type="predicted"/>
<dbReference type="PATRIC" id="fig|1544416.3.peg.1659"/>
<organism evidence="5 6">
    <name type="scientific">Corynebacterium oculi</name>
    <dbReference type="NCBI Taxonomy" id="1544416"/>
    <lineage>
        <taxon>Bacteria</taxon>
        <taxon>Bacillati</taxon>
        <taxon>Actinomycetota</taxon>
        <taxon>Actinomycetes</taxon>
        <taxon>Mycobacteriales</taxon>
        <taxon>Corynebacteriaceae</taxon>
        <taxon>Corynebacterium</taxon>
    </lineage>
</organism>
<evidence type="ECO:0000313" key="6">
    <source>
        <dbReference type="Proteomes" id="UP000050517"/>
    </source>
</evidence>
<dbReference type="EMBL" id="LKST01000003">
    <property type="protein sequence ID" value="KQB83585.1"/>
    <property type="molecule type" value="Genomic_DNA"/>
</dbReference>
<dbReference type="CDD" id="cd07377">
    <property type="entry name" value="WHTH_GntR"/>
    <property type="match status" value="1"/>
</dbReference>
<dbReference type="OrthoDB" id="5243844at2"/>
<dbReference type="GO" id="GO:0003677">
    <property type="term" value="F:DNA binding"/>
    <property type="evidence" value="ECO:0007669"/>
    <property type="project" value="UniProtKB-KW"/>
</dbReference>
<gene>
    <name evidence="5" type="primary">ydfH</name>
    <name evidence="5" type="ORF">Cocul_01655</name>
</gene>
<dbReference type="Gene3D" id="1.20.120.530">
    <property type="entry name" value="GntR ligand-binding domain-like"/>
    <property type="match status" value="1"/>
</dbReference>
<evidence type="ECO:0000256" key="1">
    <source>
        <dbReference type="ARBA" id="ARBA00023015"/>
    </source>
</evidence>
<dbReference type="Gene3D" id="1.10.10.10">
    <property type="entry name" value="Winged helix-like DNA-binding domain superfamily/Winged helix DNA-binding domain"/>
    <property type="match status" value="1"/>
</dbReference>
<dbReference type="GO" id="GO:0003700">
    <property type="term" value="F:DNA-binding transcription factor activity"/>
    <property type="evidence" value="ECO:0007669"/>
    <property type="project" value="InterPro"/>
</dbReference>
<evidence type="ECO:0000256" key="3">
    <source>
        <dbReference type="ARBA" id="ARBA00023163"/>
    </source>
</evidence>
<dbReference type="PANTHER" id="PTHR43537">
    <property type="entry name" value="TRANSCRIPTIONAL REGULATOR, GNTR FAMILY"/>
    <property type="match status" value="1"/>
</dbReference>
<comment type="caution">
    <text evidence="5">The sequence shown here is derived from an EMBL/GenBank/DDBJ whole genome shotgun (WGS) entry which is preliminary data.</text>
</comment>
<dbReference type="PRINTS" id="PR00035">
    <property type="entry name" value="HTHGNTR"/>
</dbReference>
<dbReference type="Proteomes" id="UP000050517">
    <property type="component" value="Unassembled WGS sequence"/>
</dbReference>
<dbReference type="STRING" id="1544416.Cocul_01655"/>
<dbReference type="Pfam" id="PF00392">
    <property type="entry name" value="GntR"/>
    <property type="match status" value="1"/>
</dbReference>
<dbReference type="RefSeq" id="WP_055122763.1">
    <property type="nucleotide sequence ID" value="NZ_LKST01000003.1"/>
</dbReference>
<dbReference type="SUPFAM" id="SSF48008">
    <property type="entry name" value="GntR ligand-binding domain-like"/>
    <property type="match status" value="1"/>
</dbReference>
<keyword evidence="1" id="KW-0805">Transcription regulation</keyword>
<feature type="domain" description="HTH gntR-type" evidence="4">
    <location>
        <begin position="1"/>
        <end position="67"/>
    </location>
</feature>
<name>A0A0Q1A9W1_9CORY</name>
<keyword evidence="2" id="KW-0238">DNA-binding</keyword>
<dbReference type="InterPro" id="IPR036390">
    <property type="entry name" value="WH_DNA-bd_sf"/>
</dbReference>
<dbReference type="InterPro" id="IPR011711">
    <property type="entry name" value="GntR_C"/>
</dbReference>
<dbReference type="Pfam" id="PF07729">
    <property type="entry name" value="FCD"/>
    <property type="match status" value="1"/>
</dbReference>
<dbReference type="InterPro" id="IPR000524">
    <property type="entry name" value="Tscrpt_reg_HTH_GntR"/>
</dbReference>
<dbReference type="InterPro" id="IPR008920">
    <property type="entry name" value="TF_FadR/GntR_C"/>
</dbReference>
<evidence type="ECO:0000256" key="2">
    <source>
        <dbReference type="ARBA" id="ARBA00023125"/>
    </source>
</evidence>
<reference evidence="5 6" key="1">
    <citation type="submission" date="2015-10" db="EMBL/GenBank/DDBJ databases">
        <title>Corynebacteirum lowii and Corynebacterium oculi species nova, derived from human clinical disease and and emended description of Corynebacterium mastiditis.</title>
        <authorList>
            <person name="Bernard K."/>
            <person name="Pacheco A.L."/>
            <person name="Mcdougall C."/>
            <person name="Burtx T."/>
            <person name="Weibe D."/>
            <person name="Tyler S."/>
            <person name="Olson A.B."/>
            <person name="Cnockaert M."/>
            <person name="Eguchi H."/>
            <person name="Kuwahara T."/>
            <person name="Nakayama-Imaohji H."/>
            <person name="Boudewijins M."/>
            <person name="Van Hoecke F."/>
            <person name="Bernier A.-M."/>
            <person name="Vandamme P."/>
        </authorList>
    </citation>
    <scope>NUCLEOTIDE SEQUENCE [LARGE SCALE GENOMIC DNA]</scope>
    <source>
        <strain evidence="5 6">NML 130210</strain>
    </source>
</reference>
<dbReference type="SMART" id="SM00345">
    <property type="entry name" value="HTH_GNTR"/>
    <property type="match status" value="1"/>
</dbReference>
<protein>
    <submittedName>
        <fullName evidence="5">Putative HTH-type transcriptional regulator YdfH</fullName>
    </submittedName>
</protein>
<evidence type="ECO:0000259" key="4">
    <source>
        <dbReference type="PROSITE" id="PS50949"/>
    </source>
</evidence>
<sequence length="208" mass="22840">MRAAQAAAGLRRAISAGEYRPGDQLREIEMTRRLGISRNTLREAFSMLAAEGLVVREPNRGVFIASPTAADVHALYAARMIIEPAALRWGDRVSVETLDATVAEAENAYRRRDLPLVAQANQRFHQEIVVGSGACLLTETMQQILAQMRLVFLAAERLEPDFHARFIADNRAVVSSLREGDSAQAAELLRASLERTCEVVLGLMEAPA</sequence>
<dbReference type="SUPFAM" id="SSF46785">
    <property type="entry name" value="Winged helix' DNA-binding domain"/>
    <property type="match status" value="1"/>
</dbReference>
<keyword evidence="3" id="KW-0804">Transcription</keyword>
<evidence type="ECO:0000313" key="5">
    <source>
        <dbReference type="EMBL" id="KQB83585.1"/>
    </source>
</evidence>
<dbReference type="InterPro" id="IPR036388">
    <property type="entry name" value="WH-like_DNA-bd_sf"/>
</dbReference>
<keyword evidence="6" id="KW-1185">Reference proteome</keyword>
<dbReference type="AlphaFoldDB" id="A0A0Q1A9W1"/>